<keyword evidence="1" id="KW-0472">Membrane</keyword>
<evidence type="ECO:0000256" key="1">
    <source>
        <dbReference type="SAM" id="Phobius"/>
    </source>
</evidence>
<name>A0A0H5PZE2_9ZZZZ</name>
<geneLocation type="plasmid" evidence="2">
    <name>pRGRH0417</name>
</geneLocation>
<reference evidence="2" key="2">
    <citation type="submission" date="2015-07" db="EMBL/GenBank/DDBJ databases">
        <title>Plasmids, circular viruses and viroids from rat gut.</title>
        <authorList>
            <person name="Jorgensen T.J."/>
            <person name="Hansen M.A."/>
            <person name="Xu Z."/>
            <person name="Tabak M.A."/>
            <person name="Sorensen S.J."/>
            <person name="Hansen L.H."/>
        </authorList>
    </citation>
    <scope>NUCLEOTIDE SEQUENCE</scope>
    <source>
        <plasmid evidence="2">pRGRH0417</plasmid>
    </source>
</reference>
<feature type="transmembrane region" description="Helical" evidence="1">
    <location>
        <begin position="57"/>
        <end position="78"/>
    </location>
</feature>
<accession>A0A0H5PZE2</accession>
<keyword evidence="1" id="KW-1133">Transmembrane helix</keyword>
<protein>
    <submittedName>
        <fullName evidence="2">Uncharacterized protein</fullName>
    </submittedName>
</protein>
<dbReference type="AlphaFoldDB" id="A0A0H5PZE2"/>
<keyword evidence="2" id="KW-0614">Plasmid</keyword>
<reference evidence="2" key="1">
    <citation type="submission" date="2015-06" db="EMBL/GenBank/DDBJ databases">
        <authorList>
            <person name="Joergensen T."/>
        </authorList>
    </citation>
    <scope>NUCLEOTIDE SEQUENCE</scope>
    <source>
        <plasmid evidence="2">pRGRH0417</plasmid>
    </source>
</reference>
<proteinExistence type="predicted"/>
<organism evidence="2">
    <name type="scientific">uncultured prokaryote</name>
    <dbReference type="NCBI Taxonomy" id="198431"/>
    <lineage>
        <taxon>unclassified sequences</taxon>
        <taxon>environmental samples</taxon>
    </lineage>
</organism>
<evidence type="ECO:0000313" key="2">
    <source>
        <dbReference type="EMBL" id="CRY94963.1"/>
    </source>
</evidence>
<dbReference type="EMBL" id="LN853063">
    <property type="protein sequence ID" value="CRY94963.1"/>
    <property type="molecule type" value="Genomic_DNA"/>
</dbReference>
<sequence>MVGVLLFLLICIALPFALPTILTGLGLIAVVFYAAASRAGFAVGWLWGLLESMFRALIYWVMLGALVGLFVGFFLALFQSFS</sequence>
<keyword evidence="1" id="KW-0812">Transmembrane</keyword>